<dbReference type="EMBL" id="CADEPM010000001">
    <property type="protein sequence ID" value="CAB3397227.1"/>
    <property type="molecule type" value="Genomic_DNA"/>
</dbReference>
<dbReference type="Gene3D" id="1.20.81.10">
    <property type="entry name" value="RAP domain"/>
    <property type="match status" value="3"/>
</dbReference>
<keyword evidence="5" id="KW-1185">Reference proteome</keyword>
<dbReference type="Proteomes" id="UP000494206">
    <property type="component" value="Unassembled WGS sequence"/>
</dbReference>
<sequence>MKFLLVLLLFVGFLHAERKYRSDKINYIYDKALQHISDMQRLAKLEKDLSGYDGIYMDTKNRFGSGKVDNLNKEIGKIDKKLINILEKYGLENTIQAFKEKTKHKNTWEYTEENLELPSDKFTDEKLQKLWHQAQNGKFSQEELLELHKELKEVERKMAVYEDHLEEFSKVPHENSLHFDHHEEKIGEKTKKLKRANKELNEHLEKVHQRITNEEYSPFSEFKVKRLWKLAQENENFSMHDLNVLKEELSHFENQLKKIDFHQKEIDTMREMRNKEGKAGVHNIEGAELDARHELLNRKVRKMFDRVLSQFSRKRVASEGVVAQQQQLADKTNLYVHVQKQELPPNGEI</sequence>
<dbReference type="InterPro" id="IPR036744">
    <property type="entry name" value="RAP_sf"/>
</dbReference>
<comment type="caution">
    <text evidence="4">The sequence shown here is derived from an EMBL/GenBank/DDBJ whole genome shotgun (WGS) entry which is preliminary data.</text>
</comment>
<dbReference type="Pfam" id="PF06401">
    <property type="entry name" value="Alpha-2-MRAP_C"/>
    <property type="match status" value="1"/>
</dbReference>
<feature type="domain" description="Alpha-2-macroglobulin RAP C-terminal" evidence="3">
    <location>
        <begin position="122"/>
        <end position="315"/>
    </location>
</feature>
<reference evidence="4 5" key="1">
    <citation type="submission" date="2020-04" db="EMBL/GenBank/DDBJ databases">
        <authorList>
            <person name="Laetsch R D."/>
            <person name="Stevens L."/>
            <person name="Kumar S."/>
            <person name="Blaxter L. M."/>
        </authorList>
    </citation>
    <scope>NUCLEOTIDE SEQUENCE [LARGE SCALE GENOMIC DNA]</scope>
</reference>
<dbReference type="InterPro" id="IPR010483">
    <property type="entry name" value="Alpha_2_MRAP_C"/>
</dbReference>
<organism evidence="4 5">
    <name type="scientific">Caenorhabditis bovis</name>
    <dbReference type="NCBI Taxonomy" id="2654633"/>
    <lineage>
        <taxon>Eukaryota</taxon>
        <taxon>Metazoa</taxon>
        <taxon>Ecdysozoa</taxon>
        <taxon>Nematoda</taxon>
        <taxon>Chromadorea</taxon>
        <taxon>Rhabditida</taxon>
        <taxon>Rhabditina</taxon>
        <taxon>Rhabditomorpha</taxon>
        <taxon>Rhabditoidea</taxon>
        <taxon>Rhabditidae</taxon>
        <taxon>Peloderinae</taxon>
        <taxon>Caenorhabditis</taxon>
    </lineage>
</organism>
<accession>A0A8S1E0M3</accession>
<keyword evidence="1" id="KW-0175">Coiled coil</keyword>
<dbReference type="AlphaFoldDB" id="A0A8S1E0M3"/>
<dbReference type="GO" id="GO:0050750">
    <property type="term" value="F:low-density lipoprotein particle receptor binding"/>
    <property type="evidence" value="ECO:0007669"/>
    <property type="project" value="InterPro"/>
</dbReference>
<dbReference type="GO" id="GO:0008201">
    <property type="term" value="F:heparin binding"/>
    <property type="evidence" value="ECO:0007669"/>
    <property type="project" value="InterPro"/>
</dbReference>
<dbReference type="InterPro" id="IPR038003">
    <property type="entry name" value="A2-macroglobuin_RAP"/>
</dbReference>
<dbReference type="GO" id="GO:0005783">
    <property type="term" value="C:endoplasmic reticulum"/>
    <property type="evidence" value="ECO:0007669"/>
    <property type="project" value="InterPro"/>
</dbReference>
<dbReference type="GO" id="GO:0048019">
    <property type="term" value="F:receptor antagonist activity"/>
    <property type="evidence" value="ECO:0007669"/>
    <property type="project" value="InterPro"/>
</dbReference>
<evidence type="ECO:0000259" key="3">
    <source>
        <dbReference type="Pfam" id="PF06401"/>
    </source>
</evidence>
<dbReference type="GO" id="GO:0048259">
    <property type="term" value="P:regulation of receptor-mediated endocytosis"/>
    <property type="evidence" value="ECO:0007669"/>
    <property type="project" value="TreeGrafter"/>
</dbReference>
<dbReference type="PANTHER" id="PTHR16560:SF2">
    <property type="entry name" value="ALPHA-2-MACROGLOBULIN RECEPTOR-ASSOCIATED PROTEIN"/>
    <property type="match status" value="1"/>
</dbReference>
<keyword evidence="2" id="KW-0732">Signal</keyword>
<dbReference type="OrthoDB" id="5817428at2759"/>
<feature type="chain" id="PRO_5035762003" description="Alpha-2-macroglobulin RAP C-terminal domain-containing protein" evidence="2">
    <location>
        <begin position="17"/>
        <end position="349"/>
    </location>
</feature>
<protein>
    <recommendedName>
        <fullName evidence="3">Alpha-2-macroglobulin RAP C-terminal domain-containing protein</fullName>
    </recommendedName>
</protein>
<evidence type="ECO:0000313" key="5">
    <source>
        <dbReference type="Proteomes" id="UP000494206"/>
    </source>
</evidence>
<feature type="signal peptide" evidence="2">
    <location>
        <begin position="1"/>
        <end position="16"/>
    </location>
</feature>
<proteinExistence type="predicted"/>
<name>A0A8S1E0M3_9PELO</name>
<evidence type="ECO:0000313" key="4">
    <source>
        <dbReference type="EMBL" id="CAB3397227.1"/>
    </source>
</evidence>
<evidence type="ECO:0000256" key="2">
    <source>
        <dbReference type="SAM" id="SignalP"/>
    </source>
</evidence>
<evidence type="ECO:0000256" key="1">
    <source>
        <dbReference type="SAM" id="Coils"/>
    </source>
</evidence>
<dbReference type="SUPFAM" id="SSF47045">
    <property type="entry name" value="RAP domain-like"/>
    <property type="match status" value="3"/>
</dbReference>
<dbReference type="PANTHER" id="PTHR16560">
    <property type="entry name" value="ALPHA-2-MACROGLOBULIN RECEPTOR-ASSOCIATED PROTEIN"/>
    <property type="match status" value="1"/>
</dbReference>
<feature type="coiled-coil region" evidence="1">
    <location>
        <begin position="137"/>
        <end position="210"/>
    </location>
</feature>
<gene>
    <name evidence="4" type="ORF">CBOVIS_LOCUS673</name>
</gene>